<evidence type="ECO:0000256" key="1">
    <source>
        <dbReference type="ARBA" id="ARBA00022679"/>
    </source>
</evidence>
<dbReference type="Pfam" id="PF00534">
    <property type="entry name" value="Glycos_transf_1"/>
    <property type="match status" value="1"/>
</dbReference>
<accession>A0ABS4F330</accession>
<reference evidence="3 4" key="1">
    <citation type="submission" date="2021-03" db="EMBL/GenBank/DDBJ databases">
        <title>Genomic Encyclopedia of Type Strains, Phase IV (KMG-IV): sequencing the most valuable type-strain genomes for metagenomic binning, comparative biology and taxonomic classification.</title>
        <authorList>
            <person name="Goeker M."/>
        </authorList>
    </citation>
    <scope>NUCLEOTIDE SEQUENCE [LARGE SCALE GENOMIC DNA]</scope>
    <source>
        <strain evidence="3 4">DSM 3984</strain>
    </source>
</reference>
<organism evidence="3 4">
    <name type="scientific">Clostridium moniliforme</name>
    <dbReference type="NCBI Taxonomy" id="39489"/>
    <lineage>
        <taxon>Bacteria</taxon>
        <taxon>Bacillati</taxon>
        <taxon>Bacillota</taxon>
        <taxon>Clostridia</taxon>
        <taxon>Eubacteriales</taxon>
        <taxon>Clostridiaceae</taxon>
        <taxon>Clostridium</taxon>
    </lineage>
</organism>
<dbReference type="CDD" id="cd03809">
    <property type="entry name" value="GT4_MtfB-like"/>
    <property type="match status" value="1"/>
</dbReference>
<dbReference type="PANTHER" id="PTHR46401:SF2">
    <property type="entry name" value="GLYCOSYLTRANSFERASE WBBK-RELATED"/>
    <property type="match status" value="1"/>
</dbReference>
<sequence>MKVCIDSRSINLHEGTGIGTYTKNLVSEIINIDKSNLFTLIWTGKIDNNFLKDNTELILCSGKHGSFFEKEYIPNLIKNKELDLYHIPQNGIGYPFNYDINTVVTIHDLIPYIMPETVGEGYLKRFLKDMPNIVEHSKGIITVSEYSKKDILKFFKGYPEDKIFVTPLSTNNEFTPMNKVKCRNLIQEKFNFKDPYILYIGGFSARKNVKGLINSFFKIKNSLSKKYKLVLGGSLKDEGLNLKNYCDTLNLNEDVIFTGFLENSDLPILYNGAEIFVYPSYYEGFGLPPLEAMSCKTPVITSNTTSIPEVTGNSALLINPLKEDELSENMFNLLENYDLKNNLSENGYKRSLQFSWRQTATKTLNAYKNIISSLTY</sequence>
<keyword evidence="4" id="KW-1185">Reference proteome</keyword>
<protein>
    <submittedName>
        <fullName evidence="3">Glycosyltransferase involved in cell wall biosynthesis</fullName>
    </submittedName>
</protein>
<dbReference type="RefSeq" id="WP_209797586.1">
    <property type="nucleotide sequence ID" value="NZ_JAGGJZ010000009.1"/>
</dbReference>
<evidence type="ECO:0000259" key="2">
    <source>
        <dbReference type="Pfam" id="PF00534"/>
    </source>
</evidence>
<dbReference type="Proteomes" id="UP000783390">
    <property type="component" value="Unassembled WGS sequence"/>
</dbReference>
<name>A0ABS4F330_9CLOT</name>
<comment type="caution">
    <text evidence="3">The sequence shown here is derived from an EMBL/GenBank/DDBJ whole genome shotgun (WGS) entry which is preliminary data.</text>
</comment>
<dbReference type="SUPFAM" id="SSF53756">
    <property type="entry name" value="UDP-Glycosyltransferase/glycogen phosphorylase"/>
    <property type="match status" value="1"/>
</dbReference>
<dbReference type="EMBL" id="JAGGJZ010000009">
    <property type="protein sequence ID" value="MBP1890666.1"/>
    <property type="molecule type" value="Genomic_DNA"/>
</dbReference>
<evidence type="ECO:0000313" key="4">
    <source>
        <dbReference type="Proteomes" id="UP000783390"/>
    </source>
</evidence>
<evidence type="ECO:0000313" key="3">
    <source>
        <dbReference type="EMBL" id="MBP1890666.1"/>
    </source>
</evidence>
<dbReference type="InterPro" id="IPR001296">
    <property type="entry name" value="Glyco_trans_1"/>
</dbReference>
<proteinExistence type="predicted"/>
<gene>
    <name evidence="3" type="ORF">J2Z53_002275</name>
</gene>
<feature type="domain" description="Glycosyl transferase family 1" evidence="2">
    <location>
        <begin position="188"/>
        <end position="350"/>
    </location>
</feature>
<dbReference type="Gene3D" id="3.40.50.2000">
    <property type="entry name" value="Glycogen Phosphorylase B"/>
    <property type="match status" value="2"/>
</dbReference>
<keyword evidence="1" id="KW-0808">Transferase</keyword>
<dbReference type="PANTHER" id="PTHR46401">
    <property type="entry name" value="GLYCOSYLTRANSFERASE WBBK-RELATED"/>
    <property type="match status" value="1"/>
</dbReference>